<keyword evidence="2" id="KW-1185">Reference proteome</keyword>
<reference evidence="1 2" key="1">
    <citation type="journal article" date="2018" name="Nat. Genet.">
        <title>The Rosa genome provides new insights in the design of modern roses.</title>
        <authorList>
            <person name="Bendahmane M."/>
        </authorList>
    </citation>
    <scope>NUCLEOTIDE SEQUENCE [LARGE SCALE GENOMIC DNA]</scope>
    <source>
        <strain evidence="2">cv. Old Blush</strain>
    </source>
</reference>
<accession>A0A2P6QX49</accession>
<comment type="caution">
    <text evidence="1">The sequence shown here is derived from an EMBL/GenBank/DDBJ whole genome shotgun (WGS) entry which is preliminary data.</text>
</comment>
<proteinExistence type="predicted"/>
<name>A0A2P6QX49_ROSCH</name>
<dbReference type="Gramene" id="PRQ38762">
    <property type="protein sequence ID" value="PRQ38762"/>
    <property type="gene ID" value="RchiOBHm_Chr4g0417541"/>
</dbReference>
<organism evidence="1 2">
    <name type="scientific">Rosa chinensis</name>
    <name type="common">China rose</name>
    <dbReference type="NCBI Taxonomy" id="74649"/>
    <lineage>
        <taxon>Eukaryota</taxon>
        <taxon>Viridiplantae</taxon>
        <taxon>Streptophyta</taxon>
        <taxon>Embryophyta</taxon>
        <taxon>Tracheophyta</taxon>
        <taxon>Spermatophyta</taxon>
        <taxon>Magnoliopsida</taxon>
        <taxon>eudicotyledons</taxon>
        <taxon>Gunneridae</taxon>
        <taxon>Pentapetalae</taxon>
        <taxon>rosids</taxon>
        <taxon>fabids</taxon>
        <taxon>Rosales</taxon>
        <taxon>Rosaceae</taxon>
        <taxon>Rosoideae</taxon>
        <taxon>Rosoideae incertae sedis</taxon>
        <taxon>Rosa</taxon>
    </lineage>
</organism>
<evidence type="ECO:0000313" key="2">
    <source>
        <dbReference type="Proteomes" id="UP000238479"/>
    </source>
</evidence>
<evidence type="ECO:0000313" key="1">
    <source>
        <dbReference type="EMBL" id="PRQ38762.1"/>
    </source>
</evidence>
<dbReference type="Proteomes" id="UP000238479">
    <property type="component" value="Chromosome 4"/>
</dbReference>
<gene>
    <name evidence="1" type="ORF">RchiOBHm_Chr4g0417541</name>
</gene>
<protein>
    <submittedName>
        <fullName evidence="1">Uncharacterized protein</fullName>
    </submittedName>
</protein>
<dbReference type="EMBL" id="PDCK01000042">
    <property type="protein sequence ID" value="PRQ38762.1"/>
    <property type="molecule type" value="Genomic_DNA"/>
</dbReference>
<dbReference type="AlphaFoldDB" id="A0A2P6QX49"/>
<sequence length="79" mass="8470">MVKDEKTLLVGAKPVAIFGLRGDPMEWYAADIVHYNVKRRGQSCCSLEDGAAGIVNDGSEMVCQMKGTVGLNAPLMIQA</sequence>